<keyword evidence="5" id="KW-1185">Reference proteome</keyword>
<dbReference type="InterPro" id="IPR014818">
    <property type="entry name" value="Phage/plasmid_primase_P4_C"/>
</dbReference>
<evidence type="ECO:0000313" key="4">
    <source>
        <dbReference type="EMBL" id="KAJ3048804.1"/>
    </source>
</evidence>
<evidence type="ECO:0000256" key="1">
    <source>
        <dbReference type="ARBA" id="ARBA00022801"/>
    </source>
</evidence>
<dbReference type="AlphaFoldDB" id="A0AAD5SB57"/>
<dbReference type="GO" id="GO:0016787">
    <property type="term" value="F:hydrolase activity"/>
    <property type="evidence" value="ECO:0007669"/>
    <property type="project" value="UniProtKB-KW"/>
</dbReference>
<sequence>MIHQTTYKDKKIEDATMTDDNTDNGTVPTLEQENVLKLPLVKYEYICDTALKQLLTSPLTLEDHKKDLRRLKSLRCSENLYRVEYIYGKKCEDHGRLVGKGLQMVRSRTTPYRQFLCGRQYHDIDQVNSTPTLYLHLVKNNVLSCPQLEDYIANREECLKRWRLDKWGFLALLNCTNIAAEHPPEVHAIHDLLYQKLRPILMEQYPDIWQKVKLSRDPKTVGNRSGVFMSHVMFVVEGETLLAMHNFFNRGGWFPDVLMFDGLQVRRQSPDGAMPEDILRACKEEVRKVTGVQIRLAEKPMDVPESFLTERKLTIPDKWVAPMKIPDNVTIFPDGKLNVSDDDLDIELLRKIPGWENFDFRRVHTPTHKNAAEWYRELRGNSIMKHSSGTLFVLGEDSRWRMDAVISESDVNLQIADVLVANFRKLLQDVEDHEQTLNLERLRPLFNTFHRLIESSDWSSAVTKNVARKQKEDDSCINLFLSRPELFAFEDGVYDLFIGEFRPLERDDYILHTCGYDFPGKKKRNPKIRDHIMRFYTSIFRTEAERDYRLLIVARSCYGLMVEEIYMIEKDDGRNGKGTEATLIGFTLGNYFQAIESKNFTGYSSTVDSPNSQLFKCLGKRWVSTAENRKTDKFNSLLLKSLSGRDPFTVRDLRGKCITFPFTGMIHIQCNDDIINDQIDKPLVLRKRALSYPFQFIQGGGSGGEAGNGDDGWVEGDPLLKELDPTLKDCFMSTEYRDEFIMMLFDLFRNKLAKNNLRIETPAEVMQFTHANAFANLPIQSWFITRYKLTGRSRDTIKRADAWKMFEKDVKDRKADHMDKSSFFDALKSILTLRQLRGTWVFEGVTELREDVKVPKSATKPVDEPNNAQAAASEHEVLSAEEERQVVAAMAESNHPVR</sequence>
<dbReference type="InterPro" id="IPR051620">
    <property type="entry name" value="ORF904-like_C"/>
</dbReference>
<keyword evidence="1" id="KW-0378">Hydrolase</keyword>
<dbReference type="Proteomes" id="UP001212841">
    <property type="component" value="Unassembled WGS sequence"/>
</dbReference>
<comment type="caution">
    <text evidence="4">The sequence shown here is derived from an EMBL/GenBank/DDBJ whole genome shotgun (WGS) entry which is preliminary data.</text>
</comment>
<evidence type="ECO:0000259" key="3">
    <source>
        <dbReference type="Pfam" id="PF08706"/>
    </source>
</evidence>
<proteinExistence type="predicted"/>
<protein>
    <recommendedName>
        <fullName evidence="3">Bacteriophage/plasmid primase P4 C-terminal domain-containing protein</fullName>
    </recommendedName>
</protein>
<feature type="domain" description="Bacteriophage/plasmid primase P4 C-terminal" evidence="3">
    <location>
        <begin position="464"/>
        <end position="526"/>
    </location>
</feature>
<feature type="region of interest" description="Disordered" evidence="2">
    <location>
        <begin position="856"/>
        <end position="881"/>
    </location>
</feature>
<evidence type="ECO:0000313" key="5">
    <source>
        <dbReference type="Proteomes" id="UP001212841"/>
    </source>
</evidence>
<dbReference type="PANTHER" id="PTHR35372:SF2">
    <property type="entry name" value="SF3 HELICASE DOMAIN-CONTAINING PROTEIN"/>
    <property type="match status" value="1"/>
</dbReference>
<accession>A0AAD5SB57</accession>
<gene>
    <name evidence="4" type="ORF">HK097_010185</name>
</gene>
<dbReference type="EMBL" id="JADGJD010000735">
    <property type="protein sequence ID" value="KAJ3048804.1"/>
    <property type="molecule type" value="Genomic_DNA"/>
</dbReference>
<name>A0AAD5SB57_9FUNG</name>
<dbReference type="Pfam" id="PF08706">
    <property type="entry name" value="D5_N"/>
    <property type="match status" value="1"/>
</dbReference>
<evidence type="ECO:0000256" key="2">
    <source>
        <dbReference type="SAM" id="MobiDB-lite"/>
    </source>
</evidence>
<dbReference type="PANTHER" id="PTHR35372">
    <property type="entry name" value="ATP BINDING PROTEIN-RELATED"/>
    <property type="match status" value="1"/>
</dbReference>
<reference evidence="4" key="1">
    <citation type="submission" date="2020-05" db="EMBL/GenBank/DDBJ databases">
        <title>Phylogenomic resolution of chytrid fungi.</title>
        <authorList>
            <person name="Stajich J.E."/>
            <person name="Amses K."/>
            <person name="Simmons R."/>
            <person name="Seto K."/>
            <person name="Myers J."/>
            <person name="Bonds A."/>
            <person name="Quandt C.A."/>
            <person name="Barry K."/>
            <person name="Liu P."/>
            <person name="Grigoriev I."/>
            <person name="Longcore J.E."/>
            <person name="James T.Y."/>
        </authorList>
    </citation>
    <scope>NUCLEOTIDE SEQUENCE</scope>
    <source>
        <strain evidence="4">JEL0318</strain>
    </source>
</reference>
<organism evidence="4 5">
    <name type="scientific">Rhizophlyctis rosea</name>
    <dbReference type="NCBI Taxonomy" id="64517"/>
    <lineage>
        <taxon>Eukaryota</taxon>
        <taxon>Fungi</taxon>
        <taxon>Fungi incertae sedis</taxon>
        <taxon>Chytridiomycota</taxon>
        <taxon>Chytridiomycota incertae sedis</taxon>
        <taxon>Chytridiomycetes</taxon>
        <taxon>Rhizophlyctidales</taxon>
        <taxon>Rhizophlyctidaceae</taxon>
        <taxon>Rhizophlyctis</taxon>
    </lineage>
</organism>